<organism evidence="3 4">
    <name type="scientific">Hortaea werneckii</name>
    <name type="common">Black yeast</name>
    <name type="synonym">Cladosporium werneckii</name>
    <dbReference type="NCBI Taxonomy" id="91943"/>
    <lineage>
        <taxon>Eukaryota</taxon>
        <taxon>Fungi</taxon>
        <taxon>Dikarya</taxon>
        <taxon>Ascomycota</taxon>
        <taxon>Pezizomycotina</taxon>
        <taxon>Dothideomycetes</taxon>
        <taxon>Dothideomycetidae</taxon>
        <taxon>Mycosphaerellales</taxon>
        <taxon>Teratosphaeriaceae</taxon>
        <taxon>Hortaea</taxon>
    </lineage>
</organism>
<feature type="compositionally biased region" description="Pro residues" evidence="1">
    <location>
        <begin position="68"/>
        <end position="78"/>
    </location>
</feature>
<sequence length="757" mass="81281">MLTFDLEAFTFYFINTTSKESNMADEPEPMSVKDRIAALKLNQVGRVPGQQQPASSQANNGTNATTKRPPPPPPPARPNVPARPQSTNVPTAQHHPPSTNGIANQPEVEQPTAGSNSNGTNGMSRPSLPPRTSTQERRNGPSLPPRAPSGPSPALPPRRPSETPSNSDHALSRKPSSESVSSTATGRSSLSGVSNTTSGTSRSERFAIRAPSFDPSTLPPLPPRQTDEQKASYYATPKPQSKGRWGLKSTNSSPNIQAQHNGTTPPPSRRPSAQPQPVQGLRRESIAEEEPQQAHPPPQTQQRQIVPPPPQRPKKSALEMGFGNKPTTGNTDHSPPMPNNQPPPSQPSTPGIPPPVPKASRPDLAALQASKPKLNNLSPASTTSSSTCLHCRDFTAADTHAARFPLHSLPTKDLNHLAHQLTSPFPASPTDQARALFTWLHHNIAYDTQAFFSGNLRPSSPQSTLESGLAVCEGYAGLFTALALKAGLESYVISGHGKGFGFSQLGPHDPLPAYNAGHAWNAVRLPDSPTAGPGGGWKLIDACWGAGHICGNNNLFKKEFAPERFTQSNEAFGLDHFPGDPKQQLRADGKTVGWEEYIRQGKKGCQAKFFAGFTSAEGVDESSFSPRENPIRVSNPQQQGGAGMVRFSFQQVCPHWDPLRNGRGPFYLYALQLPGEGKRMVPFESKDGVWWCDVPRQDLLPSTSSGGASSSSGEVKVLAITSFRGGDGRGVTAAMFREWQGRCAMGWGYVAKWDVVA</sequence>
<feature type="compositionally biased region" description="Polar residues" evidence="1">
    <location>
        <begin position="85"/>
        <end position="103"/>
    </location>
</feature>
<proteinExistence type="predicted"/>
<protein>
    <recommendedName>
        <fullName evidence="2">Transglutaminase-like domain-containing protein</fullName>
    </recommendedName>
</protein>
<feature type="compositionally biased region" description="Pro residues" evidence="1">
    <location>
        <begin position="335"/>
        <end position="357"/>
    </location>
</feature>
<dbReference type="PANTHER" id="PTHR46333:SF5">
    <property type="entry name" value="TRANSGLUTAMINASE-LIKE DOMAIN-CONTAINING PROTEIN"/>
    <property type="match status" value="1"/>
</dbReference>
<feature type="compositionally biased region" description="Polar residues" evidence="1">
    <location>
        <begin position="248"/>
        <end position="262"/>
    </location>
</feature>
<evidence type="ECO:0000259" key="2">
    <source>
        <dbReference type="Pfam" id="PF01841"/>
    </source>
</evidence>
<name>A0A3M6XDP7_HORWE</name>
<evidence type="ECO:0000256" key="1">
    <source>
        <dbReference type="SAM" id="MobiDB-lite"/>
    </source>
</evidence>
<dbReference type="InterPro" id="IPR038765">
    <property type="entry name" value="Papain-like_cys_pep_sf"/>
</dbReference>
<feature type="compositionally biased region" description="Polar residues" evidence="1">
    <location>
        <begin position="177"/>
        <end position="201"/>
    </location>
</feature>
<dbReference type="Proteomes" id="UP000281245">
    <property type="component" value="Unassembled WGS sequence"/>
</dbReference>
<feature type="compositionally biased region" description="Polar residues" evidence="1">
    <location>
        <begin position="49"/>
        <end position="66"/>
    </location>
</feature>
<accession>A0A3M6XDP7</accession>
<dbReference type="GO" id="GO:0005737">
    <property type="term" value="C:cytoplasm"/>
    <property type="evidence" value="ECO:0007669"/>
    <property type="project" value="TreeGrafter"/>
</dbReference>
<dbReference type="SUPFAM" id="SSF54001">
    <property type="entry name" value="Cysteine proteinases"/>
    <property type="match status" value="1"/>
</dbReference>
<dbReference type="PANTHER" id="PTHR46333">
    <property type="entry name" value="CYTOKINESIS PROTEIN 3"/>
    <property type="match status" value="1"/>
</dbReference>
<dbReference type="InterPro" id="IPR002931">
    <property type="entry name" value="Transglutaminase-like"/>
</dbReference>
<reference evidence="3 4" key="1">
    <citation type="journal article" date="2018" name="BMC Genomics">
        <title>Genomic evidence for intraspecific hybridization in a clonal and extremely halotolerant yeast.</title>
        <authorList>
            <person name="Gostincar C."/>
            <person name="Stajich J.E."/>
            <person name="Zupancic J."/>
            <person name="Zalar P."/>
            <person name="Gunde-Cimerman N."/>
        </authorList>
    </citation>
    <scope>NUCLEOTIDE SEQUENCE [LARGE SCALE GENOMIC DNA]</scope>
    <source>
        <strain evidence="3 4">EXF-6656</strain>
    </source>
</reference>
<dbReference type="Pfam" id="PF01841">
    <property type="entry name" value="Transglut_core"/>
    <property type="match status" value="1"/>
</dbReference>
<evidence type="ECO:0000313" key="3">
    <source>
        <dbReference type="EMBL" id="RMX88943.1"/>
    </source>
</evidence>
<feature type="compositionally biased region" description="Pro residues" evidence="1">
    <location>
        <begin position="142"/>
        <end position="158"/>
    </location>
</feature>
<dbReference type="EMBL" id="QWIJ01000048">
    <property type="protein sequence ID" value="RMX88943.1"/>
    <property type="molecule type" value="Genomic_DNA"/>
</dbReference>
<dbReference type="VEuPathDB" id="FungiDB:BTJ68_09064"/>
<feature type="region of interest" description="Disordered" evidence="1">
    <location>
        <begin position="21"/>
        <end position="361"/>
    </location>
</feature>
<feature type="domain" description="Transglutaminase-like" evidence="2">
    <location>
        <begin position="426"/>
        <end position="541"/>
    </location>
</feature>
<dbReference type="InterPro" id="IPR052557">
    <property type="entry name" value="CAP/Cytokinesis_protein"/>
</dbReference>
<dbReference type="AlphaFoldDB" id="A0A3M6XDP7"/>
<evidence type="ECO:0000313" key="4">
    <source>
        <dbReference type="Proteomes" id="UP000281245"/>
    </source>
</evidence>
<dbReference type="OrthoDB" id="6129702at2759"/>
<gene>
    <name evidence="3" type="ORF">D0869_01261</name>
</gene>
<feature type="compositionally biased region" description="Polar residues" evidence="1">
    <location>
        <begin position="112"/>
        <end position="124"/>
    </location>
</feature>
<dbReference type="Gene3D" id="3.10.620.30">
    <property type="match status" value="1"/>
</dbReference>
<comment type="caution">
    <text evidence="3">The sequence shown here is derived from an EMBL/GenBank/DDBJ whole genome shotgun (WGS) entry which is preliminary data.</text>
</comment>